<accession>A0AAN8QH47</accession>
<dbReference type="SMART" id="SM00233">
    <property type="entry name" value="PH"/>
    <property type="match status" value="1"/>
</dbReference>
<keyword evidence="3" id="KW-1185">Reference proteome</keyword>
<evidence type="ECO:0000313" key="2">
    <source>
        <dbReference type="EMBL" id="KAK6296403.1"/>
    </source>
</evidence>
<dbReference type="GO" id="GO:0046488">
    <property type="term" value="P:phosphatidylinositol metabolic process"/>
    <property type="evidence" value="ECO:0007669"/>
    <property type="project" value="TreeGrafter"/>
</dbReference>
<dbReference type="GO" id="GO:0004435">
    <property type="term" value="F:phosphatidylinositol-4,5-bisphosphate phospholipase C activity"/>
    <property type="evidence" value="ECO:0007669"/>
    <property type="project" value="TreeGrafter"/>
</dbReference>
<dbReference type="EMBL" id="JAGTTL010000032">
    <property type="protein sequence ID" value="KAK6296403.1"/>
    <property type="molecule type" value="Genomic_DNA"/>
</dbReference>
<dbReference type="FunFam" id="2.30.29.30:FF:000063">
    <property type="entry name" value="Phosphoinositide phospholipase C"/>
    <property type="match status" value="1"/>
</dbReference>
<dbReference type="PANTHER" id="PTHR10336">
    <property type="entry name" value="PHOSPHOINOSITIDE-SPECIFIC PHOSPHOLIPASE C FAMILY PROTEIN"/>
    <property type="match status" value="1"/>
</dbReference>
<evidence type="ECO:0000313" key="3">
    <source>
        <dbReference type="Proteomes" id="UP001356427"/>
    </source>
</evidence>
<comment type="caution">
    <text evidence="2">The sequence shown here is derived from an EMBL/GenBank/DDBJ whole genome shotgun (WGS) entry which is preliminary data.</text>
</comment>
<dbReference type="InterPro" id="IPR001849">
    <property type="entry name" value="PH_domain"/>
</dbReference>
<dbReference type="AlphaFoldDB" id="A0AAN8QH47"/>
<gene>
    <name evidence="2" type="ORF">J4Q44_G00325450</name>
</gene>
<evidence type="ECO:0000259" key="1">
    <source>
        <dbReference type="PROSITE" id="PS50003"/>
    </source>
</evidence>
<dbReference type="GO" id="GO:0048015">
    <property type="term" value="P:phosphatidylinositol-mediated signaling"/>
    <property type="evidence" value="ECO:0007669"/>
    <property type="project" value="TreeGrafter"/>
</dbReference>
<dbReference type="InterPro" id="IPR011993">
    <property type="entry name" value="PH-like_dom_sf"/>
</dbReference>
<reference evidence="2 3" key="1">
    <citation type="submission" date="2021-04" db="EMBL/GenBank/DDBJ databases">
        <authorList>
            <person name="De Guttry C."/>
            <person name="Zahm M."/>
            <person name="Klopp C."/>
            <person name="Cabau C."/>
            <person name="Louis A."/>
            <person name="Berthelot C."/>
            <person name="Parey E."/>
            <person name="Roest Crollius H."/>
            <person name="Montfort J."/>
            <person name="Robinson-Rechavi M."/>
            <person name="Bucao C."/>
            <person name="Bouchez O."/>
            <person name="Gislard M."/>
            <person name="Lluch J."/>
            <person name="Milhes M."/>
            <person name="Lampietro C."/>
            <person name="Lopez Roques C."/>
            <person name="Donnadieu C."/>
            <person name="Braasch I."/>
            <person name="Desvignes T."/>
            <person name="Postlethwait J."/>
            <person name="Bobe J."/>
            <person name="Wedekind C."/>
            <person name="Guiguen Y."/>
        </authorList>
    </citation>
    <scope>NUCLEOTIDE SEQUENCE [LARGE SCALE GENOMIC DNA]</scope>
    <source>
        <strain evidence="2">Cs_M1</strain>
        <tissue evidence="2">Blood</tissue>
    </source>
</reference>
<dbReference type="InterPro" id="IPR001192">
    <property type="entry name" value="PI-PLC_fam"/>
</dbReference>
<dbReference type="Gene3D" id="2.30.29.30">
    <property type="entry name" value="Pleckstrin-homology domain (PH domain)/Phosphotyrosine-binding domain (PTB)"/>
    <property type="match status" value="1"/>
</dbReference>
<dbReference type="SUPFAM" id="SSF50729">
    <property type="entry name" value="PH domain-like"/>
    <property type="match status" value="1"/>
</dbReference>
<sequence length="211" mass="23994">MDTFLGQKERSNPCSRPAVVTVTTLLALRVYHVGGFVAVPSICRLAQLVERCMSVMQSGTQMVKLKAGSKGLVRLFYLDEHRSCIRWRPSRKSEKAKITIDSLYKVTEGRQSDIFHRHAESSFDPACCFTVYHGNHMESLDLVTSNLEEARTWVTGLRYLMAGISDEDSLAKQQRTHDQYPFKTNMLIHTHQYPYYTSYPSGCILPSLPNP</sequence>
<dbReference type="Pfam" id="PF16457">
    <property type="entry name" value="PH_12"/>
    <property type="match status" value="1"/>
</dbReference>
<dbReference type="GO" id="GO:0005737">
    <property type="term" value="C:cytoplasm"/>
    <property type="evidence" value="ECO:0007669"/>
    <property type="project" value="TreeGrafter"/>
</dbReference>
<dbReference type="Proteomes" id="UP001356427">
    <property type="component" value="Unassembled WGS sequence"/>
</dbReference>
<organism evidence="2 3">
    <name type="scientific">Coregonus suidteri</name>
    <dbReference type="NCBI Taxonomy" id="861788"/>
    <lineage>
        <taxon>Eukaryota</taxon>
        <taxon>Metazoa</taxon>
        <taxon>Chordata</taxon>
        <taxon>Craniata</taxon>
        <taxon>Vertebrata</taxon>
        <taxon>Euteleostomi</taxon>
        <taxon>Actinopterygii</taxon>
        <taxon>Neopterygii</taxon>
        <taxon>Teleostei</taxon>
        <taxon>Protacanthopterygii</taxon>
        <taxon>Salmoniformes</taxon>
        <taxon>Salmonidae</taxon>
        <taxon>Coregoninae</taxon>
        <taxon>Coregonus</taxon>
    </lineage>
</organism>
<name>A0AAN8QH47_9TELE</name>
<protein>
    <recommendedName>
        <fullName evidence="1">PH domain-containing protein</fullName>
    </recommendedName>
</protein>
<proteinExistence type="predicted"/>
<dbReference type="PROSITE" id="PS50003">
    <property type="entry name" value="PH_DOMAIN"/>
    <property type="match status" value="1"/>
</dbReference>
<dbReference type="PANTHER" id="PTHR10336:SF51">
    <property type="entry name" value="1-PHOSPHATIDYLINOSITOL 4,5-BISPHOSPHATE PHOSPHODIESTERASE ETA-1"/>
    <property type="match status" value="1"/>
</dbReference>
<feature type="domain" description="PH" evidence="1">
    <location>
        <begin position="54"/>
        <end position="162"/>
    </location>
</feature>
<dbReference type="GO" id="GO:0051209">
    <property type="term" value="P:release of sequestered calcium ion into cytosol"/>
    <property type="evidence" value="ECO:0007669"/>
    <property type="project" value="TreeGrafter"/>
</dbReference>